<reference evidence="3" key="1">
    <citation type="submission" date="2017-09" db="EMBL/GenBank/DDBJ databases">
        <title>Depth-based differentiation of microbial function through sediment-hosted aquifers and enrichment of novel symbionts in the deep terrestrial subsurface.</title>
        <authorList>
            <person name="Probst A.J."/>
            <person name="Ladd B."/>
            <person name="Jarett J.K."/>
            <person name="Geller-Mcgrath D.E."/>
            <person name="Sieber C.M.K."/>
            <person name="Emerson J.B."/>
            <person name="Anantharaman K."/>
            <person name="Thomas B.C."/>
            <person name="Malmstrom R."/>
            <person name="Stieglmeier M."/>
            <person name="Klingl A."/>
            <person name="Woyke T."/>
            <person name="Ryan C.M."/>
            <person name="Banfield J.F."/>
        </authorList>
    </citation>
    <scope>NUCLEOTIDE SEQUENCE [LARGE SCALE GENOMIC DNA]</scope>
</reference>
<comment type="caution">
    <text evidence="2">The sequence shown here is derived from an EMBL/GenBank/DDBJ whole genome shotgun (WGS) entry which is preliminary data.</text>
</comment>
<proteinExistence type="predicted"/>
<dbReference type="EMBL" id="PFEQ01000001">
    <property type="protein sequence ID" value="PJE74569.1"/>
    <property type="molecule type" value="Genomic_DNA"/>
</dbReference>
<dbReference type="Pfam" id="PF01471">
    <property type="entry name" value="PG_binding_1"/>
    <property type="match status" value="1"/>
</dbReference>
<sequence length="122" mass="13227">MNYLKSSVSFLVGASLVFALGLFVSVPEAQAYEKNILASQNMTIGTTGENVVVLQGLLQEMGYMNIPNGIPMGYYGSLTRDALAQYQATQNVTPAVGYFGPLTKVAMHKDFSPRGWLSLLGW</sequence>
<feature type="domain" description="Peptidoglycan binding-like" evidence="1">
    <location>
        <begin position="47"/>
        <end position="107"/>
    </location>
</feature>
<protein>
    <recommendedName>
        <fullName evidence="1">Peptidoglycan binding-like domain-containing protein</fullName>
    </recommendedName>
</protein>
<dbReference type="InterPro" id="IPR036365">
    <property type="entry name" value="PGBD-like_sf"/>
</dbReference>
<evidence type="ECO:0000313" key="2">
    <source>
        <dbReference type="EMBL" id="PJE74569.1"/>
    </source>
</evidence>
<evidence type="ECO:0000259" key="1">
    <source>
        <dbReference type="Pfam" id="PF01471"/>
    </source>
</evidence>
<dbReference type="InterPro" id="IPR036366">
    <property type="entry name" value="PGBDSf"/>
</dbReference>
<accession>A0A2M8LD71</accession>
<dbReference type="SUPFAM" id="SSF47090">
    <property type="entry name" value="PGBD-like"/>
    <property type="match status" value="1"/>
</dbReference>
<dbReference type="AlphaFoldDB" id="A0A2M8LD71"/>
<dbReference type="InterPro" id="IPR002477">
    <property type="entry name" value="Peptidoglycan-bd-like"/>
</dbReference>
<organism evidence="2 3">
    <name type="scientific">Candidatus Taylorbacteria bacterium CG10_big_fil_rev_8_21_14_0_10_41_48</name>
    <dbReference type="NCBI Taxonomy" id="1975024"/>
    <lineage>
        <taxon>Bacteria</taxon>
        <taxon>Candidatus Tayloriibacteriota</taxon>
    </lineage>
</organism>
<name>A0A2M8LD71_9BACT</name>
<evidence type="ECO:0000313" key="3">
    <source>
        <dbReference type="Proteomes" id="UP000228700"/>
    </source>
</evidence>
<gene>
    <name evidence="2" type="ORF">COV01_00880</name>
</gene>
<dbReference type="Gene3D" id="1.10.101.10">
    <property type="entry name" value="PGBD-like superfamily/PGBD"/>
    <property type="match status" value="1"/>
</dbReference>
<dbReference type="Proteomes" id="UP000228700">
    <property type="component" value="Unassembled WGS sequence"/>
</dbReference>